<reference evidence="1 2" key="1">
    <citation type="submission" date="2019-03" db="EMBL/GenBank/DDBJ databases">
        <title>Ruegeria lutea sp. nov., a novel strain, isolated from marine sediment, the Masan Bay, South Korea.</title>
        <authorList>
            <person name="Kim J."/>
            <person name="Kim D.-Y."/>
            <person name="Lee S.-S."/>
        </authorList>
    </citation>
    <scope>NUCLEOTIDE SEQUENCE [LARGE SCALE GENOMIC DNA]</scope>
    <source>
        <strain evidence="1 2">318-1</strain>
    </source>
</reference>
<keyword evidence="2" id="KW-1185">Reference proteome</keyword>
<organism evidence="1 2">
    <name type="scientific">Antarcticimicrobium luteum</name>
    <dbReference type="NCBI Taxonomy" id="2547397"/>
    <lineage>
        <taxon>Bacteria</taxon>
        <taxon>Pseudomonadati</taxon>
        <taxon>Pseudomonadota</taxon>
        <taxon>Alphaproteobacteria</taxon>
        <taxon>Rhodobacterales</taxon>
        <taxon>Paracoccaceae</taxon>
        <taxon>Antarcticimicrobium</taxon>
    </lineage>
</organism>
<name>A0A4R5VEQ1_9RHOB</name>
<protein>
    <submittedName>
        <fullName evidence="1">Thioesterase</fullName>
    </submittedName>
</protein>
<gene>
    <name evidence="1" type="ORF">E1832_05710</name>
</gene>
<dbReference type="Pfam" id="PF13279">
    <property type="entry name" value="4HBT_2"/>
    <property type="match status" value="2"/>
</dbReference>
<dbReference type="AlphaFoldDB" id="A0A4R5VEQ1"/>
<proteinExistence type="predicted"/>
<dbReference type="Gene3D" id="3.10.129.10">
    <property type="entry name" value="Hotdog Thioesterase"/>
    <property type="match status" value="2"/>
</dbReference>
<accession>A0A4R5VEQ1</accession>
<evidence type="ECO:0000313" key="2">
    <source>
        <dbReference type="Proteomes" id="UP000295301"/>
    </source>
</evidence>
<sequence length="279" mass="30197">MQAMLDGDLTHVSTVQTWECDSNAHLNVQFFHQRFREAGYLFRQRNGLAGTAMASAHTRFYRELHVDDTATVFTLPVRDAHGAVFLMHRLTVDGDTLCCCSLDRLDGDTSRLAPLPLSDFPQVAPRGLPEGPTPPVEGTDALIAAGAAAVTCITHVLPSDMDHAGVWRAERLISSFSNGGQSAWALVGAVTPWLREHNLGRVVLEMKLDCFTPPAAGAVLRQTSHCIELGAKTYRFGHQIEDAVTGRLYAAGQVLSILMDHGSRKAVPIPPDLKAPAAP</sequence>
<dbReference type="Proteomes" id="UP000295301">
    <property type="component" value="Unassembled WGS sequence"/>
</dbReference>
<dbReference type="EMBL" id="SMUV01000054">
    <property type="protein sequence ID" value="TDK50692.1"/>
    <property type="molecule type" value="Genomic_DNA"/>
</dbReference>
<comment type="caution">
    <text evidence="1">The sequence shown here is derived from an EMBL/GenBank/DDBJ whole genome shotgun (WGS) entry which is preliminary data.</text>
</comment>
<dbReference type="SUPFAM" id="SSF54637">
    <property type="entry name" value="Thioesterase/thiol ester dehydrase-isomerase"/>
    <property type="match status" value="2"/>
</dbReference>
<evidence type="ECO:0000313" key="1">
    <source>
        <dbReference type="EMBL" id="TDK50692.1"/>
    </source>
</evidence>
<dbReference type="InterPro" id="IPR029069">
    <property type="entry name" value="HotDog_dom_sf"/>
</dbReference>